<protein>
    <recommendedName>
        <fullName evidence="2">Inhibitor I9 domain-containing protein</fullName>
    </recommendedName>
</protein>
<feature type="signal peptide" evidence="1">
    <location>
        <begin position="1"/>
        <end position="32"/>
    </location>
</feature>
<reference evidence="3 4" key="1">
    <citation type="journal article" date="2020" name="bioRxiv">
        <title>Sequence and annotation of 42 cannabis genomes reveals extensive copy number variation in cannabinoid synthesis and pathogen resistance genes.</title>
        <authorList>
            <person name="Mckernan K.J."/>
            <person name="Helbert Y."/>
            <person name="Kane L.T."/>
            <person name="Ebling H."/>
            <person name="Zhang L."/>
            <person name="Liu B."/>
            <person name="Eaton Z."/>
            <person name="Mclaughlin S."/>
            <person name="Kingan S."/>
            <person name="Baybayan P."/>
            <person name="Concepcion G."/>
            <person name="Jordan M."/>
            <person name="Riva A."/>
            <person name="Barbazuk W."/>
            <person name="Harkins T."/>
        </authorList>
    </citation>
    <scope>NUCLEOTIDE SEQUENCE [LARGE SCALE GENOMIC DNA]</scope>
    <source>
        <strain evidence="4">cv. Jamaican Lion 4</strain>
        <tissue evidence="3">Leaf</tissue>
    </source>
</reference>
<dbReference type="AlphaFoldDB" id="A0A7J6EMA6"/>
<dbReference type="Pfam" id="PF05922">
    <property type="entry name" value="Inhibitor_I9"/>
    <property type="match status" value="1"/>
</dbReference>
<feature type="domain" description="Inhibitor I9" evidence="2">
    <location>
        <begin position="41"/>
        <end position="109"/>
    </location>
</feature>
<keyword evidence="1" id="KW-0732">Signal</keyword>
<evidence type="ECO:0000259" key="2">
    <source>
        <dbReference type="Pfam" id="PF05922"/>
    </source>
</evidence>
<dbReference type="Proteomes" id="UP000525078">
    <property type="component" value="Unassembled WGS sequence"/>
</dbReference>
<gene>
    <name evidence="3" type="ORF">F8388_003585</name>
</gene>
<name>A0A7J6EMA6_CANSA</name>
<evidence type="ECO:0000256" key="1">
    <source>
        <dbReference type="SAM" id="SignalP"/>
    </source>
</evidence>
<dbReference type="InterPro" id="IPR037045">
    <property type="entry name" value="S8pro/Inhibitor_I9_sf"/>
</dbReference>
<comment type="caution">
    <text evidence="3">The sequence shown here is derived from an EMBL/GenBank/DDBJ whole genome shotgun (WGS) entry which is preliminary data.</text>
</comment>
<dbReference type="Gene3D" id="3.30.70.80">
    <property type="entry name" value="Peptidase S8 propeptide/proteinase inhibitor I9"/>
    <property type="match status" value="1"/>
</dbReference>
<feature type="chain" id="PRO_5029519939" description="Inhibitor I9 domain-containing protein" evidence="1">
    <location>
        <begin position="33"/>
        <end position="143"/>
    </location>
</feature>
<organism evidence="3 4">
    <name type="scientific">Cannabis sativa</name>
    <name type="common">Hemp</name>
    <name type="synonym">Marijuana</name>
    <dbReference type="NCBI Taxonomy" id="3483"/>
    <lineage>
        <taxon>Eukaryota</taxon>
        <taxon>Viridiplantae</taxon>
        <taxon>Streptophyta</taxon>
        <taxon>Embryophyta</taxon>
        <taxon>Tracheophyta</taxon>
        <taxon>Spermatophyta</taxon>
        <taxon>Magnoliopsida</taxon>
        <taxon>eudicotyledons</taxon>
        <taxon>Gunneridae</taxon>
        <taxon>Pentapetalae</taxon>
        <taxon>rosids</taxon>
        <taxon>fabids</taxon>
        <taxon>Rosales</taxon>
        <taxon>Cannabaceae</taxon>
        <taxon>Cannabis</taxon>
    </lineage>
</organism>
<sequence length="143" mass="16457">MGRRRSTLIPWFGSLEVFFFIFSLLHDHVIHSTPSTKPNQVYIVYLGRKYMKNNDTDKFITSKRHLHLLSKVFSSFSGFSAMLNSSQVDALAKRKEVISIFKSKSVKLQTTRSWDFMGLSLTNNNNNNNNEAITPLQLAYGNY</sequence>
<evidence type="ECO:0000313" key="3">
    <source>
        <dbReference type="EMBL" id="KAF4359582.1"/>
    </source>
</evidence>
<accession>A0A7J6EMA6</accession>
<dbReference type="InterPro" id="IPR010259">
    <property type="entry name" value="S8pro/Inhibitor_I9"/>
</dbReference>
<evidence type="ECO:0000313" key="4">
    <source>
        <dbReference type="Proteomes" id="UP000525078"/>
    </source>
</evidence>
<proteinExistence type="predicted"/>
<dbReference type="EMBL" id="JAATIP010000214">
    <property type="protein sequence ID" value="KAF4359582.1"/>
    <property type="molecule type" value="Genomic_DNA"/>
</dbReference>